<keyword evidence="4" id="KW-1185">Reference proteome</keyword>
<keyword evidence="1" id="KW-0677">Repeat</keyword>
<evidence type="ECO:0000313" key="4">
    <source>
        <dbReference type="Proteomes" id="UP001286313"/>
    </source>
</evidence>
<sequence>MMEKGRKRQGWVVVEAEGKATIAGARRSEGTGMGRYVGRNVGYGMLRWALPLVLSTLLARRKQEKDSNKHTFGIISHKARVMNQPGRRNMELLDLRKKKVSAAVKGHNAKVGGIRSLRFADNITTLVLQQYPLAEVQLEGDGEGEGGGSKALFLEKVRQSNAACQSGDFETAVALYTEAIALDPHNHILYSNRSAAHIKLAKFAHALQDATKARELNPKWPKRLPRTLCRPCQLNINKNVKWWVARAARPGPSPTLSLPLSLTSSSHQLPTSSLLLFNSHLSFSSSA</sequence>
<name>A0AAE1BK16_PETCI</name>
<keyword evidence="2" id="KW-0802">TPR repeat</keyword>
<evidence type="ECO:0000313" key="3">
    <source>
        <dbReference type="EMBL" id="KAK3851567.1"/>
    </source>
</evidence>
<dbReference type="InterPro" id="IPR019734">
    <property type="entry name" value="TPR_rpt"/>
</dbReference>
<dbReference type="PANTHER" id="PTHR22904:SF523">
    <property type="entry name" value="STRESS-INDUCED-PHOSPHOPROTEIN 1"/>
    <property type="match status" value="1"/>
</dbReference>
<protein>
    <submittedName>
        <fullName evidence="3">Uncharacterized protein</fullName>
    </submittedName>
</protein>
<dbReference type="GO" id="GO:0051879">
    <property type="term" value="F:Hsp90 protein binding"/>
    <property type="evidence" value="ECO:0007669"/>
    <property type="project" value="TreeGrafter"/>
</dbReference>
<dbReference type="InterPro" id="IPR011990">
    <property type="entry name" value="TPR-like_helical_dom_sf"/>
</dbReference>
<comment type="caution">
    <text evidence="3">The sequence shown here is derived from an EMBL/GenBank/DDBJ whole genome shotgun (WGS) entry which is preliminary data.</text>
</comment>
<dbReference type="EMBL" id="JAWQEG010007841">
    <property type="protein sequence ID" value="KAK3851567.1"/>
    <property type="molecule type" value="Genomic_DNA"/>
</dbReference>
<dbReference type="AlphaFoldDB" id="A0AAE1BK16"/>
<dbReference type="PANTHER" id="PTHR22904">
    <property type="entry name" value="TPR REPEAT CONTAINING PROTEIN"/>
    <property type="match status" value="1"/>
</dbReference>
<organism evidence="3 4">
    <name type="scientific">Petrolisthes cinctipes</name>
    <name type="common">Flat porcelain crab</name>
    <dbReference type="NCBI Taxonomy" id="88211"/>
    <lineage>
        <taxon>Eukaryota</taxon>
        <taxon>Metazoa</taxon>
        <taxon>Ecdysozoa</taxon>
        <taxon>Arthropoda</taxon>
        <taxon>Crustacea</taxon>
        <taxon>Multicrustacea</taxon>
        <taxon>Malacostraca</taxon>
        <taxon>Eumalacostraca</taxon>
        <taxon>Eucarida</taxon>
        <taxon>Decapoda</taxon>
        <taxon>Pleocyemata</taxon>
        <taxon>Anomura</taxon>
        <taxon>Galatheoidea</taxon>
        <taxon>Porcellanidae</taxon>
        <taxon>Petrolisthes</taxon>
    </lineage>
</organism>
<dbReference type="SMART" id="SM00028">
    <property type="entry name" value="TPR"/>
    <property type="match status" value="2"/>
</dbReference>
<evidence type="ECO:0000256" key="1">
    <source>
        <dbReference type="ARBA" id="ARBA00022737"/>
    </source>
</evidence>
<dbReference type="Gene3D" id="1.25.40.10">
    <property type="entry name" value="Tetratricopeptide repeat domain"/>
    <property type="match status" value="1"/>
</dbReference>
<dbReference type="SUPFAM" id="SSF48452">
    <property type="entry name" value="TPR-like"/>
    <property type="match status" value="1"/>
</dbReference>
<reference evidence="3" key="1">
    <citation type="submission" date="2023-10" db="EMBL/GenBank/DDBJ databases">
        <title>Genome assemblies of two species of porcelain crab, Petrolisthes cinctipes and Petrolisthes manimaculis (Anomura: Porcellanidae).</title>
        <authorList>
            <person name="Angst P."/>
        </authorList>
    </citation>
    <scope>NUCLEOTIDE SEQUENCE</scope>
    <source>
        <strain evidence="3">PB745_01</strain>
        <tissue evidence="3">Gill</tissue>
    </source>
</reference>
<gene>
    <name evidence="3" type="ORF">Pcinc_041797</name>
</gene>
<evidence type="ECO:0000256" key="2">
    <source>
        <dbReference type="ARBA" id="ARBA00022803"/>
    </source>
</evidence>
<proteinExistence type="predicted"/>
<dbReference type="Proteomes" id="UP001286313">
    <property type="component" value="Unassembled WGS sequence"/>
</dbReference>
<accession>A0AAE1BK16</accession>